<protein>
    <submittedName>
        <fullName evidence="1">Uncharacterized protein</fullName>
    </submittedName>
</protein>
<dbReference type="KEGG" id="pcea:J3359_06290"/>
<evidence type="ECO:0000313" key="2">
    <source>
        <dbReference type="Proteomes" id="UP000663920"/>
    </source>
</evidence>
<gene>
    <name evidence="1" type="ORF">J3359_06290</name>
</gene>
<sequence>MKSIHNYDRIINFKGQLVNSHVKIQFEINSQQVMAFDVKHDACEFSRKNTI</sequence>
<dbReference type="EMBL" id="CP071869">
    <property type="protein sequence ID" value="QTE23875.1"/>
    <property type="molecule type" value="Genomic_DNA"/>
</dbReference>
<reference evidence="1 2" key="1">
    <citation type="submission" date="2021-03" db="EMBL/GenBank/DDBJ databases">
        <title>Complete genome of Polaribacter_sp.SM13.</title>
        <authorList>
            <person name="Jeong S.W."/>
            <person name="Bae J.W."/>
        </authorList>
    </citation>
    <scope>NUCLEOTIDE SEQUENCE [LARGE SCALE GENOMIC DNA]</scope>
    <source>
        <strain evidence="1 2">SM13</strain>
    </source>
</reference>
<accession>A0A975CR80</accession>
<dbReference type="AlphaFoldDB" id="A0A975CR80"/>
<keyword evidence="2" id="KW-1185">Reference proteome</keyword>
<evidence type="ECO:0000313" key="1">
    <source>
        <dbReference type="EMBL" id="QTE23875.1"/>
    </source>
</evidence>
<dbReference type="Proteomes" id="UP000663920">
    <property type="component" value="Chromosome"/>
</dbReference>
<organism evidence="1 2">
    <name type="scientific">Polaribacter cellanae</name>
    <dbReference type="NCBI Taxonomy" id="2818493"/>
    <lineage>
        <taxon>Bacteria</taxon>
        <taxon>Pseudomonadati</taxon>
        <taxon>Bacteroidota</taxon>
        <taxon>Flavobacteriia</taxon>
        <taxon>Flavobacteriales</taxon>
        <taxon>Flavobacteriaceae</taxon>
    </lineage>
</organism>
<name>A0A975CR80_9FLAO</name>
<proteinExistence type="predicted"/>